<dbReference type="RefSeq" id="WP_085937615.1">
    <property type="nucleotide sequence ID" value="NZ_FUWJ01000014.1"/>
</dbReference>
<proteinExistence type="predicted"/>
<dbReference type="OrthoDB" id="7371779at2"/>
<accession>A0A1T4T915</accession>
<dbReference type="STRING" id="225324.SAMN02745126_05878"/>
<evidence type="ECO:0000313" key="2">
    <source>
        <dbReference type="EMBL" id="SKA37070.1"/>
    </source>
</evidence>
<name>A0A1T4T915_9HYPH</name>
<dbReference type="Proteomes" id="UP000190092">
    <property type="component" value="Unassembled WGS sequence"/>
</dbReference>
<sequence length="178" mass="18651">MKSTFRVAAAAVLVAASSGLAFAQAAPQLRDTRTGKVWTPEITDEEASAPSSYADKAFDPRTQAVVPGGTTVQHPRATLMGTVPMTAGPNVPVLTLDVPSLQVLPGRYWLSILYLTNNSASTVDAVVGCHFTNHGQTVQNTQVIVPPAGPGERLGVPVRGPRFDVFVDQVTCAVTAPT</sequence>
<dbReference type="EMBL" id="FUWJ01000014">
    <property type="protein sequence ID" value="SKA37070.1"/>
    <property type="molecule type" value="Genomic_DNA"/>
</dbReference>
<dbReference type="AlphaFoldDB" id="A0A1T4T915"/>
<feature type="chain" id="PRO_5012549591" evidence="1">
    <location>
        <begin position="24"/>
        <end position="178"/>
    </location>
</feature>
<gene>
    <name evidence="2" type="ORF">SAMN02745126_05878</name>
</gene>
<evidence type="ECO:0000313" key="3">
    <source>
        <dbReference type="Proteomes" id="UP000190092"/>
    </source>
</evidence>
<organism evidence="2 3">
    <name type="scientific">Enhydrobacter aerosaccus</name>
    <dbReference type="NCBI Taxonomy" id="225324"/>
    <lineage>
        <taxon>Bacteria</taxon>
        <taxon>Pseudomonadati</taxon>
        <taxon>Pseudomonadota</taxon>
        <taxon>Alphaproteobacteria</taxon>
        <taxon>Hyphomicrobiales</taxon>
        <taxon>Enhydrobacter</taxon>
    </lineage>
</organism>
<keyword evidence="1" id="KW-0732">Signal</keyword>
<feature type="signal peptide" evidence="1">
    <location>
        <begin position="1"/>
        <end position="23"/>
    </location>
</feature>
<reference evidence="3" key="1">
    <citation type="submission" date="2017-02" db="EMBL/GenBank/DDBJ databases">
        <authorList>
            <person name="Varghese N."/>
            <person name="Submissions S."/>
        </authorList>
    </citation>
    <scope>NUCLEOTIDE SEQUENCE [LARGE SCALE GENOMIC DNA]</scope>
    <source>
        <strain evidence="3">ATCC 27094</strain>
    </source>
</reference>
<keyword evidence="3" id="KW-1185">Reference proteome</keyword>
<protein>
    <submittedName>
        <fullName evidence="2">Uncharacterized protein</fullName>
    </submittedName>
</protein>
<evidence type="ECO:0000256" key="1">
    <source>
        <dbReference type="SAM" id="SignalP"/>
    </source>
</evidence>